<organism evidence="5 6">
    <name type="scientific">Myxozyma melibiosi</name>
    <dbReference type="NCBI Taxonomy" id="54550"/>
    <lineage>
        <taxon>Eukaryota</taxon>
        <taxon>Fungi</taxon>
        <taxon>Dikarya</taxon>
        <taxon>Ascomycota</taxon>
        <taxon>Saccharomycotina</taxon>
        <taxon>Lipomycetes</taxon>
        <taxon>Lipomycetales</taxon>
        <taxon>Lipomycetaceae</taxon>
        <taxon>Myxozyma</taxon>
    </lineage>
</organism>
<keyword evidence="6" id="KW-1185">Reference proteome</keyword>
<keyword evidence="2" id="KW-0694">RNA-binding</keyword>
<sequence>MAPTQTSRKRYSGPDDDSPATKRQARGTTTTTTTSTTSTSNGHDDDSSPVQLRCLIATREAAALTTGKLADEAAEISRGCGVQLAYSDDVAGAAERVLTVSGRANAVAKACSALALQLSSKQSPDTTTLSLRTIIPHKLLPSILDPSTLTPSGASLSASSTFLPLSTERTLLISGSAPALAAALTDICSSLADQSDRISTSFLAQFYSPLPMYGVYARPAHWRMSVQKGVATPFNPYALAPTGFSAADYAVATGASLTAQAAAVAATTAAASGSGAQDTAAVDSAARAQPVPSVQPAQSVQSAQQQAQHALPGQPLTQQIFIPNDMVGAIIGKGGSKINEIRQLSGSSIKINEPQENSNERLVTITGTTECNQMALYLLYSRLENEKHR</sequence>
<feature type="region of interest" description="Disordered" evidence="3">
    <location>
        <begin position="1"/>
        <end position="48"/>
    </location>
</feature>
<dbReference type="GeneID" id="90040879"/>
<dbReference type="CDD" id="cd22439">
    <property type="entry name" value="KH-I_PCBP_rpt3"/>
    <property type="match status" value="1"/>
</dbReference>
<protein>
    <recommendedName>
        <fullName evidence="4">K Homology domain-containing protein</fullName>
    </recommendedName>
</protein>
<dbReference type="Proteomes" id="UP001498771">
    <property type="component" value="Unassembled WGS sequence"/>
</dbReference>
<dbReference type="InterPro" id="IPR036612">
    <property type="entry name" value="KH_dom_type_1_sf"/>
</dbReference>
<dbReference type="InterPro" id="IPR004088">
    <property type="entry name" value="KH_dom_type_1"/>
</dbReference>
<comment type="caution">
    <text evidence="5">The sequence shown here is derived from an EMBL/GenBank/DDBJ whole genome shotgun (WGS) entry which is preliminary data.</text>
</comment>
<feature type="compositionally biased region" description="Low complexity" evidence="3">
    <location>
        <begin position="28"/>
        <end position="40"/>
    </location>
</feature>
<proteinExistence type="predicted"/>
<name>A0ABR1FBL3_9ASCO</name>
<dbReference type="PANTHER" id="PTHR10288">
    <property type="entry name" value="KH DOMAIN CONTAINING RNA BINDING PROTEIN"/>
    <property type="match status" value="1"/>
</dbReference>
<dbReference type="PROSITE" id="PS50084">
    <property type="entry name" value="KH_TYPE_1"/>
    <property type="match status" value="1"/>
</dbReference>
<feature type="region of interest" description="Disordered" evidence="3">
    <location>
        <begin position="281"/>
        <end position="312"/>
    </location>
</feature>
<evidence type="ECO:0000256" key="2">
    <source>
        <dbReference type="PROSITE-ProRule" id="PRU00117"/>
    </source>
</evidence>
<accession>A0ABR1FBL3</accession>
<evidence type="ECO:0000256" key="1">
    <source>
        <dbReference type="ARBA" id="ARBA00022737"/>
    </source>
</evidence>
<evidence type="ECO:0000259" key="4">
    <source>
        <dbReference type="SMART" id="SM00322"/>
    </source>
</evidence>
<dbReference type="SUPFAM" id="SSF54791">
    <property type="entry name" value="Eukaryotic type KH-domain (KH-domain type I)"/>
    <property type="match status" value="1"/>
</dbReference>
<evidence type="ECO:0000313" key="5">
    <source>
        <dbReference type="EMBL" id="KAK7207245.1"/>
    </source>
</evidence>
<dbReference type="InterPro" id="IPR004087">
    <property type="entry name" value="KH_dom"/>
</dbReference>
<feature type="compositionally biased region" description="Low complexity" evidence="3">
    <location>
        <begin position="281"/>
        <end position="308"/>
    </location>
</feature>
<dbReference type="Pfam" id="PF00013">
    <property type="entry name" value="KH_1"/>
    <property type="match status" value="1"/>
</dbReference>
<dbReference type="EMBL" id="JBBJBU010000001">
    <property type="protein sequence ID" value="KAK7207245.1"/>
    <property type="molecule type" value="Genomic_DNA"/>
</dbReference>
<evidence type="ECO:0000256" key="3">
    <source>
        <dbReference type="SAM" id="MobiDB-lite"/>
    </source>
</evidence>
<evidence type="ECO:0000313" key="6">
    <source>
        <dbReference type="Proteomes" id="UP001498771"/>
    </source>
</evidence>
<dbReference type="SMART" id="SM00322">
    <property type="entry name" value="KH"/>
    <property type="match status" value="1"/>
</dbReference>
<gene>
    <name evidence="5" type="ORF">BZA70DRAFT_7319</name>
</gene>
<dbReference type="Gene3D" id="3.30.1370.10">
    <property type="entry name" value="K Homology domain, type 1"/>
    <property type="match status" value="1"/>
</dbReference>
<feature type="domain" description="K Homology" evidence="4">
    <location>
        <begin position="314"/>
        <end position="384"/>
    </location>
</feature>
<keyword evidence="1" id="KW-0677">Repeat</keyword>
<reference evidence="5 6" key="1">
    <citation type="submission" date="2024-03" db="EMBL/GenBank/DDBJ databases">
        <title>Genome-scale model development and genomic sequencing of the oleaginous clade Lipomyces.</title>
        <authorList>
            <consortium name="Lawrence Berkeley National Laboratory"/>
            <person name="Czajka J.J."/>
            <person name="Han Y."/>
            <person name="Kim J."/>
            <person name="Mondo S.J."/>
            <person name="Hofstad B.A."/>
            <person name="Robles A."/>
            <person name="Haridas S."/>
            <person name="Riley R."/>
            <person name="LaButti K."/>
            <person name="Pangilinan J."/>
            <person name="Andreopoulos W."/>
            <person name="Lipzen A."/>
            <person name="Yan J."/>
            <person name="Wang M."/>
            <person name="Ng V."/>
            <person name="Grigoriev I.V."/>
            <person name="Spatafora J.W."/>
            <person name="Magnuson J.K."/>
            <person name="Baker S.E."/>
            <person name="Pomraning K.R."/>
        </authorList>
    </citation>
    <scope>NUCLEOTIDE SEQUENCE [LARGE SCALE GENOMIC DNA]</scope>
    <source>
        <strain evidence="5 6">Phaff 52-87</strain>
    </source>
</reference>
<dbReference type="RefSeq" id="XP_064770278.1">
    <property type="nucleotide sequence ID" value="XM_064915367.1"/>
</dbReference>